<dbReference type="Pfam" id="PF12673">
    <property type="entry name" value="SipL"/>
    <property type="match status" value="1"/>
</dbReference>
<feature type="domain" description="SipL SPOCS" evidence="1">
    <location>
        <begin position="54"/>
        <end position="152"/>
    </location>
</feature>
<proteinExistence type="predicted"/>
<evidence type="ECO:0000313" key="2">
    <source>
        <dbReference type="EMBL" id="MCY6483167.1"/>
    </source>
</evidence>
<protein>
    <submittedName>
        <fullName evidence="2">DUF3794 domain-containing protein</fullName>
    </submittedName>
</protein>
<name>A0ABT4CVY1_9CLOT</name>
<dbReference type="InterPro" id="IPR024300">
    <property type="entry name" value="SipL_SPOCS_dom"/>
</dbReference>
<comment type="caution">
    <text evidence="2">The sequence shown here is derived from an EMBL/GenBank/DDBJ whole genome shotgun (WGS) entry which is preliminary data.</text>
</comment>
<accession>A0ABT4CVY1</accession>
<gene>
    <name evidence="2" type="ORF">OW763_02205</name>
</gene>
<reference evidence="2" key="1">
    <citation type="submission" date="2022-12" db="EMBL/GenBank/DDBJ databases">
        <authorList>
            <person name="Wang J."/>
        </authorList>
    </citation>
    <scope>NUCLEOTIDE SEQUENCE</scope>
    <source>
        <strain evidence="2">HY-45-18</strain>
    </source>
</reference>
<dbReference type="EMBL" id="JAPQER010000001">
    <property type="protein sequence ID" value="MCY6483167.1"/>
    <property type="molecule type" value="Genomic_DNA"/>
</dbReference>
<evidence type="ECO:0000313" key="3">
    <source>
        <dbReference type="Proteomes" id="UP001078443"/>
    </source>
</evidence>
<organism evidence="2 3">
    <name type="scientific">Clostridium aestuarii</name>
    <dbReference type="NCBI Taxonomy" id="338193"/>
    <lineage>
        <taxon>Bacteria</taxon>
        <taxon>Bacillati</taxon>
        <taxon>Bacillota</taxon>
        <taxon>Clostridia</taxon>
        <taxon>Eubacteriales</taxon>
        <taxon>Clostridiaceae</taxon>
        <taxon>Clostridium</taxon>
    </lineage>
</organism>
<dbReference type="RefSeq" id="WP_268039424.1">
    <property type="nucleotide sequence ID" value="NZ_JAPQER010000001.1"/>
</dbReference>
<keyword evidence="3" id="KW-1185">Reference proteome</keyword>
<evidence type="ECO:0000259" key="1">
    <source>
        <dbReference type="Pfam" id="PF12673"/>
    </source>
</evidence>
<sequence length="177" mass="19871">MSCGCCNQANRAVDIVGLCDTDKIIFDPNVPEEYAWTEMSIPEVLRIPCQKPEIESVDRVFVRVKIISKKVIDTPDSETVENEEGTLLTGKKLIVEGILKQKIVYTALLPDQPVHSANFDIPFSAFIVLDSTAELEDEYCVETCVEDVYVKVLGKKEIFKNVTLLLRAKKLESFVCP</sequence>
<dbReference type="Proteomes" id="UP001078443">
    <property type="component" value="Unassembled WGS sequence"/>
</dbReference>